<reference evidence="2 3" key="1">
    <citation type="journal article" date="2007" name="Nature">
        <title>Evolution of genes and genomes on the Drosophila phylogeny.</title>
        <authorList>
            <consortium name="Drosophila 12 Genomes Consortium"/>
            <person name="Clark A.G."/>
            <person name="Eisen M.B."/>
            <person name="Smith D.R."/>
            <person name="Bergman C.M."/>
            <person name="Oliver B."/>
            <person name="Markow T.A."/>
            <person name="Kaufman T.C."/>
            <person name="Kellis M."/>
            <person name="Gelbart W."/>
            <person name="Iyer V.N."/>
            <person name="Pollard D.A."/>
            <person name="Sackton T.B."/>
            <person name="Larracuente A.M."/>
            <person name="Singh N.D."/>
            <person name="Abad J.P."/>
            <person name="Abt D.N."/>
            <person name="Adryan B."/>
            <person name="Aguade M."/>
            <person name="Akashi H."/>
            <person name="Anderson W.W."/>
            <person name="Aquadro C.F."/>
            <person name="Ardell D.H."/>
            <person name="Arguello R."/>
            <person name="Artieri C.G."/>
            <person name="Barbash D.A."/>
            <person name="Barker D."/>
            <person name="Barsanti P."/>
            <person name="Batterham P."/>
            <person name="Batzoglou S."/>
            <person name="Begun D."/>
            <person name="Bhutkar A."/>
            <person name="Blanco E."/>
            <person name="Bosak S.A."/>
            <person name="Bradley R.K."/>
            <person name="Brand A.D."/>
            <person name="Brent M.R."/>
            <person name="Brooks A.N."/>
            <person name="Brown R.H."/>
            <person name="Butlin R.K."/>
            <person name="Caggese C."/>
            <person name="Calvi B.R."/>
            <person name="Bernardo de Carvalho A."/>
            <person name="Caspi A."/>
            <person name="Castrezana S."/>
            <person name="Celniker S.E."/>
            <person name="Chang J.L."/>
            <person name="Chapple C."/>
            <person name="Chatterji S."/>
            <person name="Chinwalla A."/>
            <person name="Civetta A."/>
            <person name="Clifton S.W."/>
            <person name="Comeron J.M."/>
            <person name="Costello J.C."/>
            <person name="Coyne J.A."/>
            <person name="Daub J."/>
            <person name="David R.G."/>
            <person name="Delcher A.L."/>
            <person name="Delehaunty K."/>
            <person name="Do C.B."/>
            <person name="Ebling H."/>
            <person name="Edwards K."/>
            <person name="Eickbush T."/>
            <person name="Evans J.D."/>
            <person name="Filipski A."/>
            <person name="Findeiss S."/>
            <person name="Freyhult E."/>
            <person name="Fulton L."/>
            <person name="Fulton R."/>
            <person name="Garcia A.C."/>
            <person name="Gardiner A."/>
            <person name="Garfield D.A."/>
            <person name="Garvin B.E."/>
            <person name="Gibson G."/>
            <person name="Gilbert D."/>
            <person name="Gnerre S."/>
            <person name="Godfrey J."/>
            <person name="Good R."/>
            <person name="Gotea V."/>
            <person name="Gravely B."/>
            <person name="Greenberg A.J."/>
            <person name="Griffiths-Jones S."/>
            <person name="Gross S."/>
            <person name="Guigo R."/>
            <person name="Gustafson E.A."/>
            <person name="Haerty W."/>
            <person name="Hahn M.W."/>
            <person name="Halligan D.L."/>
            <person name="Halpern A.L."/>
            <person name="Halter G.M."/>
            <person name="Han M.V."/>
            <person name="Heger A."/>
            <person name="Hillier L."/>
            <person name="Hinrichs A.S."/>
            <person name="Holmes I."/>
            <person name="Hoskins R.A."/>
            <person name="Hubisz M.J."/>
            <person name="Hultmark D."/>
            <person name="Huntley M.A."/>
            <person name="Jaffe D.B."/>
            <person name="Jagadeeshan S."/>
            <person name="Jeck W.R."/>
            <person name="Johnson J."/>
            <person name="Jones C.D."/>
            <person name="Jordan W.C."/>
            <person name="Karpen G.H."/>
            <person name="Kataoka E."/>
            <person name="Keightley P.D."/>
            <person name="Kheradpour P."/>
            <person name="Kirkness E.F."/>
            <person name="Koerich L.B."/>
            <person name="Kristiansen K."/>
            <person name="Kudrna D."/>
            <person name="Kulathinal R.J."/>
            <person name="Kumar S."/>
            <person name="Kwok R."/>
            <person name="Lander E."/>
            <person name="Langley C.H."/>
            <person name="Lapoint R."/>
            <person name="Lazzaro B.P."/>
            <person name="Lee S.J."/>
            <person name="Levesque L."/>
            <person name="Li R."/>
            <person name="Lin C.F."/>
            <person name="Lin M.F."/>
            <person name="Lindblad-Toh K."/>
            <person name="Llopart A."/>
            <person name="Long M."/>
            <person name="Low L."/>
            <person name="Lozovsky E."/>
            <person name="Lu J."/>
            <person name="Luo M."/>
            <person name="Machado C.A."/>
            <person name="Makalowski W."/>
            <person name="Marzo M."/>
            <person name="Matsuda M."/>
            <person name="Matzkin L."/>
            <person name="McAllister B."/>
            <person name="McBride C.S."/>
            <person name="McKernan B."/>
            <person name="McKernan K."/>
            <person name="Mendez-Lago M."/>
            <person name="Minx P."/>
            <person name="Mollenhauer M.U."/>
            <person name="Montooth K."/>
            <person name="Mount S.M."/>
            <person name="Mu X."/>
            <person name="Myers E."/>
            <person name="Negre B."/>
            <person name="Newfeld S."/>
            <person name="Nielsen R."/>
            <person name="Noor M.A."/>
            <person name="O'Grady P."/>
            <person name="Pachter L."/>
            <person name="Papaceit M."/>
            <person name="Parisi M.J."/>
            <person name="Parisi M."/>
            <person name="Parts L."/>
            <person name="Pedersen J.S."/>
            <person name="Pesole G."/>
            <person name="Phillippy A.M."/>
            <person name="Ponting C.P."/>
            <person name="Pop M."/>
            <person name="Porcelli D."/>
            <person name="Powell J.R."/>
            <person name="Prohaska S."/>
            <person name="Pruitt K."/>
            <person name="Puig M."/>
            <person name="Quesneville H."/>
            <person name="Ram K.R."/>
            <person name="Rand D."/>
            <person name="Rasmussen M.D."/>
            <person name="Reed L.K."/>
            <person name="Reenan R."/>
            <person name="Reily A."/>
            <person name="Remington K.A."/>
            <person name="Rieger T.T."/>
            <person name="Ritchie M.G."/>
            <person name="Robin C."/>
            <person name="Rogers Y.H."/>
            <person name="Rohde C."/>
            <person name="Rozas J."/>
            <person name="Rubenfield M.J."/>
            <person name="Ruiz A."/>
            <person name="Russo S."/>
            <person name="Salzberg S.L."/>
            <person name="Sanchez-Gracia A."/>
            <person name="Saranga D.J."/>
            <person name="Sato H."/>
            <person name="Schaeffer S.W."/>
            <person name="Schatz M.C."/>
            <person name="Schlenke T."/>
            <person name="Schwartz R."/>
            <person name="Segarra C."/>
            <person name="Singh R.S."/>
            <person name="Sirot L."/>
            <person name="Sirota M."/>
            <person name="Sisneros N.B."/>
            <person name="Smith C.D."/>
            <person name="Smith T.F."/>
            <person name="Spieth J."/>
            <person name="Stage D.E."/>
            <person name="Stark A."/>
            <person name="Stephan W."/>
            <person name="Strausberg R.L."/>
            <person name="Strempel S."/>
            <person name="Sturgill D."/>
            <person name="Sutton G."/>
            <person name="Sutton G.G."/>
            <person name="Tao W."/>
            <person name="Teichmann S."/>
            <person name="Tobari Y.N."/>
            <person name="Tomimura Y."/>
            <person name="Tsolas J.M."/>
            <person name="Valente V.L."/>
            <person name="Venter E."/>
            <person name="Venter J.C."/>
            <person name="Vicario S."/>
            <person name="Vieira F.G."/>
            <person name="Vilella A.J."/>
            <person name="Villasante A."/>
            <person name="Walenz B."/>
            <person name="Wang J."/>
            <person name="Wasserman M."/>
            <person name="Watts T."/>
            <person name="Wilson D."/>
            <person name="Wilson R.K."/>
            <person name="Wing R.A."/>
            <person name="Wolfner M.F."/>
            <person name="Wong A."/>
            <person name="Wong G.K."/>
            <person name="Wu C.I."/>
            <person name="Wu G."/>
            <person name="Yamamoto D."/>
            <person name="Yang H.P."/>
            <person name="Yang S.P."/>
            <person name="Yorke J.A."/>
            <person name="Yoshida K."/>
            <person name="Zdobnov E."/>
            <person name="Zhang P."/>
            <person name="Zhang Y."/>
            <person name="Zimin A.V."/>
            <person name="Baldwin J."/>
            <person name="Abdouelleil A."/>
            <person name="Abdulkadir J."/>
            <person name="Abebe A."/>
            <person name="Abera B."/>
            <person name="Abreu J."/>
            <person name="Acer S.C."/>
            <person name="Aftuck L."/>
            <person name="Alexander A."/>
            <person name="An P."/>
            <person name="Anderson E."/>
            <person name="Anderson S."/>
            <person name="Arachi H."/>
            <person name="Azer M."/>
            <person name="Bachantsang P."/>
            <person name="Barry A."/>
            <person name="Bayul T."/>
            <person name="Berlin A."/>
            <person name="Bessette D."/>
            <person name="Bloom T."/>
            <person name="Blye J."/>
            <person name="Boguslavskiy L."/>
            <person name="Bonnet C."/>
            <person name="Boukhgalter B."/>
            <person name="Bourzgui I."/>
            <person name="Brown A."/>
            <person name="Cahill P."/>
            <person name="Channer S."/>
            <person name="Cheshatsang Y."/>
            <person name="Chuda L."/>
            <person name="Citroen M."/>
            <person name="Collymore A."/>
            <person name="Cooke P."/>
            <person name="Costello M."/>
            <person name="D'Aco K."/>
            <person name="Daza R."/>
            <person name="De Haan G."/>
            <person name="DeGray S."/>
            <person name="DeMaso C."/>
            <person name="Dhargay N."/>
            <person name="Dooley K."/>
            <person name="Dooley E."/>
            <person name="Doricent M."/>
            <person name="Dorje P."/>
            <person name="Dorjee K."/>
            <person name="Dupes A."/>
            <person name="Elong R."/>
            <person name="Falk J."/>
            <person name="Farina A."/>
            <person name="Faro S."/>
            <person name="Ferguson D."/>
            <person name="Fisher S."/>
            <person name="Foley C.D."/>
            <person name="Franke A."/>
            <person name="Friedrich D."/>
            <person name="Gadbois L."/>
            <person name="Gearin G."/>
            <person name="Gearin C.R."/>
            <person name="Giannoukos G."/>
            <person name="Goode T."/>
            <person name="Graham J."/>
            <person name="Grandbois E."/>
            <person name="Grewal S."/>
            <person name="Gyaltsen K."/>
            <person name="Hafez N."/>
            <person name="Hagos B."/>
            <person name="Hall J."/>
            <person name="Henson C."/>
            <person name="Hollinger A."/>
            <person name="Honan T."/>
            <person name="Huard M.D."/>
            <person name="Hughes L."/>
            <person name="Hurhula B."/>
            <person name="Husby M.E."/>
            <person name="Kamat A."/>
            <person name="Kanga B."/>
            <person name="Kashin S."/>
            <person name="Khazanovich D."/>
            <person name="Kisner P."/>
            <person name="Lance K."/>
            <person name="Lara M."/>
            <person name="Lee W."/>
            <person name="Lennon N."/>
            <person name="Letendre F."/>
            <person name="LeVine R."/>
            <person name="Lipovsky A."/>
            <person name="Liu X."/>
            <person name="Liu J."/>
            <person name="Liu S."/>
            <person name="Lokyitsang T."/>
            <person name="Lokyitsang Y."/>
            <person name="Lubonja R."/>
            <person name="Lui A."/>
            <person name="MacDonald P."/>
            <person name="Magnisalis V."/>
            <person name="Maru K."/>
            <person name="Matthews C."/>
            <person name="McCusker W."/>
            <person name="McDonough S."/>
            <person name="Mehta T."/>
            <person name="Meldrim J."/>
            <person name="Meneus L."/>
            <person name="Mihai O."/>
            <person name="Mihalev A."/>
            <person name="Mihova T."/>
            <person name="Mittelman R."/>
            <person name="Mlenga V."/>
            <person name="Montmayeur A."/>
            <person name="Mulrain L."/>
            <person name="Navidi A."/>
            <person name="Naylor J."/>
            <person name="Negash T."/>
            <person name="Nguyen T."/>
            <person name="Nguyen N."/>
            <person name="Nicol R."/>
            <person name="Norbu C."/>
            <person name="Norbu N."/>
            <person name="Novod N."/>
            <person name="O'Neill B."/>
            <person name="Osman S."/>
            <person name="Markiewicz E."/>
            <person name="Oyono O.L."/>
            <person name="Patti C."/>
            <person name="Phunkhang P."/>
            <person name="Pierre F."/>
            <person name="Priest M."/>
            <person name="Raghuraman S."/>
            <person name="Rege F."/>
            <person name="Reyes R."/>
            <person name="Rise C."/>
            <person name="Rogov P."/>
            <person name="Ross K."/>
            <person name="Ryan E."/>
            <person name="Settipalli S."/>
            <person name="Shea T."/>
            <person name="Sherpa N."/>
            <person name="Shi L."/>
            <person name="Shih D."/>
            <person name="Sparrow T."/>
            <person name="Spaulding J."/>
            <person name="Stalker J."/>
            <person name="Stange-Thomann N."/>
            <person name="Stavropoulos S."/>
            <person name="Stone C."/>
            <person name="Strader C."/>
            <person name="Tesfaye S."/>
            <person name="Thomson T."/>
            <person name="Thoulutsang Y."/>
            <person name="Thoulutsang D."/>
            <person name="Topham K."/>
            <person name="Topping I."/>
            <person name="Tsamla T."/>
            <person name="Vassiliev H."/>
            <person name="Vo A."/>
            <person name="Wangchuk T."/>
            <person name="Wangdi T."/>
            <person name="Weiand M."/>
            <person name="Wilkinson J."/>
            <person name="Wilson A."/>
            <person name="Yadav S."/>
            <person name="Young G."/>
            <person name="Yu Q."/>
            <person name="Zembek L."/>
            <person name="Zhong D."/>
            <person name="Zimmer A."/>
            <person name="Zwirko Z."/>
            <person name="Jaffe D.B."/>
            <person name="Alvarez P."/>
            <person name="Brockman W."/>
            <person name="Butler J."/>
            <person name="Chin C."/>
            <person name="Gnerre S."/>
            <person name="Grabherr M."/>
            <person name="Kleber M."/>
            <person name="Mauceli E."/>
            <person name="MacCallum I."/>
        </authorList>
    </citation>
    <scope>NUCLEOTIDE SEQUENCE [LARGE SCALE GENOMIC DNA]</scope>
    <source>
        <strain evidence="3">Tucson 15010-1051.87</strain>
    </source>
</reference>
<evidence type="ECO:0000256" key="1">
    <source>
        <dbReference type="ARBA" id="ARBA00022729"/>
    </source>
</evidence>
<dbReference type="Proteomes" id="UP000008792">
    <property type="component" value="Unassembled WGS sequence"/>
</dbReference>
<organism evidence="2 3">
    <name type="scientific">Drosophila virilis</name>
    <name type="common">Fruit fly</name>
    <dbReference type="NCBI Taxonomy" id="7244"/>
    <lineage>
        <taxon>Eukaryota</taxon>
        <taxon>Metazoa</taxon>
        <taxon>Ecdysozoa</taxon>
        <taxon>Arthropoda</taxon>
        <taxon>Hexapoda</taxon>
        <taxon>Insecta</taxon>
        <taxon>Pterygota</taxon>
        <taxon>Neoptera</taxon>
        <taxon>Endopterygota</taxon>
        <taxon>Diptera</taxon>
        <taxon>Brachycera</taxon>
        <taxon>Muscomorpha</taxon>
        <taxon>Ephydroidea</taxon>
        <taxon>Drosophilidae</taxon>
        <taxon>Drosophila</taxon>
    </lineage>
</organism>
<dbReference type="InterPro" id="IPR010512">
    <property type="entry name" value="DUF1091"/>
</dbReference>
<dbReference type="PANTHER" id="PTHR20898:SF0">
    <property type="entry name" value="DAEDALUS ON 3-RELATED"/>
    <property type="match status" value="1"/>
</dbReference>
<dbReference type="SMART" id="SM00697">
    <property type="entry name" value="DM8"/>
    <property type="match status" value="1"/>
</dbReference>
<dbReference type="InParanoid" id="B4LF90"/>
<evidence type="ECO:0000313" key="3">
    <source>
        <dbReference type="Proteomes" id="UP000008792"/>
    </source>
</evidence>
<dbReference type="OrthoDB" id="7839216at2759"/>
<sequence length="84" mass="10064">MLAKLKSNIFKKWFSTFYAYGNFEKHCPVQPNYYYMKDFKIHEFEIPSFLFPGIYRLTFNMIQGQGKNKSMEFVIGCIVEIEVK</sequence>
<dbReference type="HOGENOM" id="CLU_115563_1_0_1"/>
<name>B4LF90_DROVI</name>
<dbReference type="AlphaFoldDB" id="B4LF90"/>
<dbReference type="Gene3D" id="2.70.220.10">
    <property type="entry name" value="Ganglioside GM2 activator"/>
    <property type="match status" value="1"/>
</dbReference>
<evidence type="ECO:0008006" key="4">
    <source>
        <dbReference type="Google" id="ProtNLM"/>
    </source>
</evidence>
<dbReference type="PANTHER" id="PTHR20898">
    <property type="entry name" value="DAEDALUS ON 3-RELATED-RELATED"/>
    <property type="match status" value="1"/>
</dbReference>
<gene>
    <name evidence="2" type="primary">Dvir\GJ11645</name>
    <name evidence="2" type="ORF">Dvir_GJ11645</name>
</gene>
<keyword evidence="3" id="KW-1185">Reference proteome</keyword>
<protein>
    <recommendedName>
        <fullName evidence="4">MD-2-related lipid-recognition domain-containing protein</fullName>
    </recommendedName>
</protein>
<dbReference type="Pfam" id="PF06477">
    <property type="entry name" value="DUF1091"/>
    <property type="match status" value="1"/>
</dbReference>
<accession>B4LF90</accession>
<dbReference type="InterPro" id="IPR036846">
    <property type="entry name" value="GM2-AP_sf"/>
</dbReference>
<proteinExistence type="predicted"/>
<dbReference type="eggNOG" id="ENOG502TBET">
    <property type="taxonomic scope" value="Eukaryota"/>
</dbReference>
<dbReference type="EMBL" id="CH940647">
    <property type="protein sequence ID" value="EDW70278.2"/>
    <property type="molecule type" value="Genomic_DNA"/>
</dbReference>
<keyword evidence="1" id="KW-0732">Signal</keyword>
<evidence type="ECO:0000313" key="2">
    <source>
        <dbReference type="EMBL" id="EDW70278.2"/>
    </source>
</evidence>